<organism evidence="2 3">
    <name type="scientific">Mycena alexandri</name>
    <dbReference type="NCBI Taxonomy" id="1745969"/>
    <lineage>
        <taxon>Eukaryota</taxon>
        <taxon>Fungi</taxon>
        <taxon>Dikarya</taxon>
        <taxon>Basidiomycota</taxon>
        <taxon>Agaricomycotina</taxon>
        <taxon>Agaricomycetes</taxon>
        <taxon>Agaricomycetidae</taxon>
        <taxon>Agaricales</taxon>
        <taxon>Marasmiineae</taxon>
        <taxon>Mycenaceae</taxon>
        <taxon>Mycena</taxon>
    </lineage>
</organism>
<evidence type="ECO:0000256" key="1">
    <source>
        <dbReference type="SAM" id="MobiDB-lite"/>
    </source>
</evidence>
<dbReference type="EMBL" id="JARJCM010000189">
    <property type="protein sequence ID" value="KAJ7023361.1"/>
    <property type="molecule type" value="Genomic_DNA"/>
</dbReference>
<feature type="region of interest" description="Disordered" evidence="1">
    <location>
        <begin position="20"/>
        <end position="52"/>
    </location>
</feature>
<protein>
    <submittedName>
        <fullName evidence="2">Uncharacterized protein</fullName>
    </submittedName>
</protein>
<dbReference type="Proteomes" id="UP001218188">
    <property type="component" value="Unassembled WGS sequence"/>
</dbReference>
<keyword evidence="3" id="KW-1185">Reference proteome</keyword>
<comment type="caution">
    <text evidence="2">The sequence shown here is derived from an EMBL/GenBank/DDBJ whole genome shotgun (WGS) entry which is preliminary data.</text>
</comment>
<proteinExistence type="predicted"/>
<name>A0AAD6WTV6_9AGAR</name>
<evidence type="ECO:0000313" key="3">
    <source>
        <dbReference type="Proteomes" id="UP001218188"/>
    </source>
</evidence>
<dbReference type="AlphaFoldDB" id="A0AAD6WTV6"/>
<evidence type="ECO:0000313" key="2">
    <source>
        <dbReference type="EMBL" id="KAJ7023361.1"/>
    </source>
</evidence>
<gene>
    <name evidence="2" type="ORF">C8F04DRAFT_1240209</name>
</gene>
<feature type="compositionally biased region" description="Polar residues" evidence="1">
    <location>
        <begin position="40"/>
        <end position="51"/>
    </location>
</feature>
<accession>A0AAD6WTV6</accession>
<reference evidence="2" key="1">
    <citation type="submission" date="2023-03" db="EMBL/GenBank/DDBJ databases">
        <title>Massive genome expansion in bonnet fungi (Mycena s.s.) driven by repeated elements and novel gene families across ecological guilds.</title>
        <authorList>
            <consortium name="Lawrence Berkeley National Laboratory"/>
            <person name="Harder C.B."/>
            <person name="Miyauchi S."/>
            <person name="Viragh M."/>
            <person name="Kuo A."/>
            <person name="Thoen E."/>
            <person name="Andreopoulos B."/>
            <person name="Lu D."/>
            <person name="Skrede I."/>
            <person name="Drula E."/>
            <person name="Henrissat B."/>
            <person name="Morin E."/>
            <person name="Kohler A."/>
            <person name="Barry K."/>
            <person name="LaButti K."/>
            <person name="Morin E."/>
            <person name="Salamov A."/>
            <person name="Lipzen A."/>
            <person name="Mereny Z."/>
            <person name="Hegedus B."/>
            <person name="Baldrian P."/>
            <person name="Stursova M."/>
            <person name="Weitz H."/>
            <person name="Taylor A."/>
            <person name="Grigoriev I.V."/>
            <person name="Nagy L.G."/>
            <person name="Martin F."/>
            <person name="Kauserud H."/>
        </authorList>
    </citation>
    <scope>NUCLEOTIDE SEQUENCE</scope>
    <source>
        <strain evidence="2">CBHHK200</strain>
    </source>
</reference>
<sequence>MLLYLKGLLQLASLRRDRADHRSGEVAPPNMPWTDPSVAPSPSNQTRTTKVQPMKIEGERKSGFKINMFSCNFPPEPSCAMLDFDGLPLTNLSIFILRSPEMFEVVMTYVRATQPESSSVDEFRSGCPGAQLLCILTDVVGEILQYLPLTARRNLGKTSRKFAAFAARELQAEIRFMRTATEAVLSGDTVPYLLDYDRVVNLLYFYVPGDTAPYLLDYDRVVNSLYFYVPVFRTRDGQDRVHKGTRAWEKADWICVLQSNTDSALDCITYLPFSHLFGAVTAYGVWMAYPDCAVEGLSFPNRACMDLGTFLADAAVREVIDRWGSIGSADFGLPCLNSHALVILLGLLE</sequence>